<comment type="caution">
    <text evidence="10">The sequence shown here is derived from an EMBL/GenBank/DDBJ whole genome shotgun (WGS) entry which is preliminary data.</text>
</comment>
<keyword evidence="3" id="KW-0813">Transport</keyword>
<evidence type="ECO:0000256" key="3">
    <source>
        <dbReference type="ARBA" id="ARBA00022448"/>
    </source>
</evidence>
<feature type="transmembrane region" description="Helical" evidence="9">
    <location>
        <begin position="365"/>
        <end position="390"/>
    </location>
</feature>
<dbReference type="GO" id="GO:0051117">
    <property type="term" value="F:ATPase binding"/>
    <property type="evidence" value="ECO:0007669"/>
    <property type="project" value="TreeGrafter"/>
</dbReference>
<comment type="similarity">
    <text evidence="2">Belongs to the V-ATPase 116 kDa subunit family.</text>
</comment>
<feature type="transmembrane region" description="Helical" evidence="9">
    <location>
        <begin position="460"/>
        <end position="477"/>
    </location>
</feature>
<dbReference type="Proteomes" id="UP000823618">
    <property type="component" value="Unassembled WGS sequence"/>
</dbReference>
<name>A0A9D9N7V6_9FIRM</name>
<dbReference type="Gene3D" id="3.30.70.2750">
    <property type="match status" value="1"/>
</dbReference>
<keyword evidence="7 9" id="KW-0472">Membrane</keyword>
<evidence type="ECO:0000313" key="10">
    <source>
        <dbReference type="EMBL" id="MBO8463487.1"/>
    </source>
</evidence>
<feature type="transmembrane region" description="Helical" evidence="9">
    <location>
        <begin position="583"/>
        <end position="601"/>
    </location>
</feature>
<protein>
    <submittedName>
        <fullName evidence="10">V-type ATP synthase subunit I</fullName>
    </submittedName>
</protein>
<reference evidence="10" key="1">
    <citation type="submission" date="2020-10" db="EMBL/GenBank/DDBJ databases">
        <authorList>
            <person name="Gilroy R."/>
        </authorList>
    </citation>
    <scope>NUCLEOTIDE SEQUENCE</scope>
    <source>
        <strain evidence="10">E3-2379</strain>
    </source>
</reference>
<keyword evidence="8" id="KW-0175">Coiled coil</keyword>
<keyword evidence="5 9" id="KW-1133">Transmembrane helix</keyword>
<evidence type="ECO:0000256" key="5">
    <source>
        <dbReference type="ARBA" id="ARBA00022989"/>
    </source>
</evidence>
<dbReference type="GO" id="GO:0033179">
    <property type="term" value="C:proton-transporting V-type ATPase, V0 domain"/>
    <property type="evidence" value="ECO:0007669"/>
    <property type="project" value="InterPro"/>
</dbReference>
<dbReference type="PANTHER" id="PTHR11629:SF63">
    <property type="entry name" value="V-TYPE PROTON ATPASE SUBUNIT A"/>
    <property type="match status" value="1"/>
</dbReference>
<evidence type="ECO:0000256" key="9">
    <source>
        <dbReference type="SAM" id="Phobius"/>
    </source>
</evidence>
<evidence type="ECO:0000256" key="2">
    <source>
        <dbReference type="ARBA" id="ARBA00009904"/>
    </source>
</evidence>
<organism evidence="10 11">
    <name type="scientific">Candidatus Scybalomonas excrementavium</name>
    <dbReference type="NCBI Taxonomy" id="2840943"/>
    <lineage>
        <taxon>Bacteria</taxon>
        <taxon>Bacillati</taxon>
        <taxon>Bacillota</taxon>
        <taxon>Clostridia</taxon>
        <taxon>Lachnospirales</taxon>
        <taxon>Lachnospiraceae</taxon>
        <taxon>Lachnospiraceae incertae sedis</taxon>
        <taxon>Candidatus Scybalomonas</taxon>
    </lineage>
</organism>
<feature type="coiled-coil region" evidence="8">
    <location>
        <begin position="233"/>
        <end position="267"/>
    </location>
</feature>
<dbReference type="InterPro" id="IPR002490">
    <property type="entry name" value="V-ATPase_116kDa_su"/>
</dbReference>
<feature type="transmembrane region" description="Helical" evidence="9">
    <location>
        <begin position="607"/>
        <end position="631"/>
    </location>
</feature>
<feature type="transmembrane region" description="Helical" evidence="9">
    <location>
        <begin position="489"/>
        <end position="509"/>
    </location>
</feature>
<proteinExistence type="inferred from homology"/>
<feature type="transmembrane region" description="Helical" evidence="9">
    <location>
        <begin position="529"/>
        <end position="549"/>
    </location>
</feature>
<feature type="transmembrane region" description="Helical" evidence="9">
    <location>
        <begin position="406"/>
        <end position="426"/>
    </location>
</feature>
<dbReference type="GO" id="GO:0007035">
    <property type="term" value="P:vacuolar acidification"/>
    <property type="evidence" value="ECO:0007669"/>
    <property type="project" value="TreeGrafter"/>
</dbReference>
<evidence type="ECO:0000256" key="7">
    <source>
        <dbReference type="ARBA" id="ARBA00023136"/>
    </source>
</evidence>
<dbReference type="GO" id="GO:0016471">
    <property type="term" value="C:vacuolar proton-transporting V-type ATPase complex"/>
    <property type="evidence" value="ECO:0007669"/>
    <property type="project" value="TreeGrafter"/>
</dbReference>
<reference evidence="10" key="2">
    <citation type="journal article" date="2021" name="PeerJ">
        <title>Extensive microbial diversity within the chicken gut microbiome revealed by metagenomics and culture.</title>
        <authorList>
            <person name="Gilroy R."/>
            <person name="Ravi A."/>
            <person name="Getino M."/>
            <person name="Pursley I."/>
            <person name="Horton D.L."/>
            <person name="Alikhan N.F."/>
            <person name="Baker D."/>
            <person name="Gharbi K."/>
            <person name="Hall N."/>
            <person name="Watson M."/>
            <person name="Adriaenssens E.M."/>
            <person name="Foster-Nyarko E."/>
            <person name="Jarju S."/>
            <person name="Secka A."/>
            <person name="Antonio M."/>
            <person name="Oren A."/>
            <person name="Chaudhuri R.R."/>
            <person name="La Ragione R."/>
            <person name="Hildebrand F."/>
            <person name="Pallen M.J."/>
        </authorList>
    </citation>
    <scope>NUCLEOTIDE SEQUENCE</scope>
    <source>
        <strain evidence="10">E3-2379</strain>
    </source>
</reference>
<gene>
    <name evidence="10" type="ORF">IAC13_06095</name>
</gene>
<evidence type="ECO:0000256" key="1">
    <source>
        <dbReference type="ARBA" id="ARBA00004141"/>
    </source>
</evidence>
<evidence type="ECO:0000313" key="11">
    <source>
        <dbReference type="Proteomes" id="UP000823618"/>
    </source>
</evidence>
<evidence type="ECO:0000256" key="8">
    <source>
        <dbReference type="SAM" id="Coils"/>
    </source>
</evidence>
<keyword evidence="4 9" id="KW-0812">Transmembrane</keyword>
<dbReference type="PANTHER" id="PTHR11629">
    <property type="entry name" value="VACUOLAR PROTON ATPASES"/>
    <property type="match status" value="1"/>
</dbReference>
<dbReference type="AlphaFoldDB" id="A0A9D9N7V6"/>
<accession>A0A9D9N7V6</accession>
<dbReference type="Pfam" id="PF01496">
    <property type="entry name" value="V_ATPase_I"/>
    <property type="match status" value="2"/>
</dbReference>
<evidence type="ECO:0000256" key="4">
    <source>
        <dbReference type="ARBA" id="ARBA00022692"/>
    </source>
</evidence>
<sequence>MAVLQMRKINICGLRKDRKSIIETLQSAGVMELTKTADEDSVFQKMDTLSYRQVFERNVLTMEQALEVLHRYAPEKTSMFAALEGKDIKAAEEFRRMETECEDILKVGKQILDFEKNISERKANVIKLESQIESLTPWLALDIPMNCRGTKRSSVMIGTIQGTVTLDQIYEAVANKAKELEAFDVEILGADKDQTCMVAVCLKEQAGELEDALRSYGFARPSQLVEEIPSVQVEVWKKKIEEFELEIKQLEDSIRQYEGRREDFKQVADYYRIRSDKYSVLGELLQSKKTFLVTGYVPEKDTVSLEDKLNRYDLAFEYEEIAEDEEPPVLLKNNAFAESAEGVTASFGLPAKGEMDPTSVMSICYVFLFGLMLSDAAYGFIVSLACFIALKKFKRMDSGLRKSLKLFMFSGLSTLFWGILFGGYFGDAVDIIAKTFLGKEVTAPIIPAVWFIPLNDPMKLLIYSMLFGTIHLYLGLAMKGYMLLKDKKYVDFICDVVLWYFLLTGLIFILLPTELFSSISQMNFVFPPIVNMLAKGAAIIGAVGILFMSGRSSKNPALRIALGAYDLYNITGWVSDVLSYSRLLALGLATGVIASVINQMGSMVGNSVLGMIVFVIVFIGGHIFNLGINVLGAYVHTCRLQYVEFFGKFYEGGGKMFEPFRRNTKYVDFKED</sequence>
<dbReference type="Gene3D" id="3.30.70.2170">
    <property type="match status" value="1"/>
</dbReference>
<dbReference type="Gene3D" id="1.20.1460.20">
    <property type="match status" value="1"/>
</dbReference>
<dbReference type="GO" id="GO:0046961">
    <property type="term" value="F:proton-transporting ATPase activity, rotational mechanism"/>
    <property type="evidence" value="ECO:0007669"/>
    <property type="project" value="InterPro"/>
</dbReference>
<keyword evidence="6" id="KW-0406">Ion transport</keyword>
<dbReference type="EMBL" id="JADIML010000166">
    <property type="protein sequence ID" value="MBO8463487.1"/>
    <property type="molecule type" value="Genomic_DNA"/>
</dbReference>
<evidence type="ECO:0000256" key="6">
    <source>
        <dbReference type="ARBA" id="ARBA00023065"/>
    </source>
</evidence>
<comment type="subcellular location">
    <subcellularLocation>
        <location evidence="1">Membrane</location>
        <topology evidence="1">Multi-pass membrane protein</topology>
    </subcellularLocation>
</comment>